<feature type="non-terminal residue" evidence="2">
    <location>
        <position position="1"/>
    </location>
</feature>
<evidence type="ECO:0000313" key="2">
    <source>
        <dbReference type="EMBL" id="RJE17241.1"/>
    </source>
</evidence>
<accession>A0A3A2ZJ67</accession>
<dbReference type="EMBL" id="MVGC01001326">
    <property type="protein sequence ID" value="RJE17241.1"/>
    <property type="molecule type" value="Genomic_DNA"/>
</dbReference>
<evidence type="ECO:0000256" key="1">
    <source>
        <dbReference type="SAM" id="MobiDB-lite"/>
    </source>
</evidence>
<feature type="region of interest" description="Disordered" evidence="1">
    <location>
        <begin position="91"/>
        <end position="110"/>
    </location>
</feature>
<feature type="non-terminal residue" evidence="2">
    <location>
        <position position="192"/>
    </location>
</feature>
<sequence length="192" mass="18896">APEVAAVASNTGFANTDVAATDVATDVAMSSCYVLTSTITATSVQYVTVTATAGVGGSEDSGENFGTPSSSAVSIPSGGAGQFFGASSSSTSASVQSEGPGGFYGAPSSSTLTSSTTSGLSGLSPSSSISLVAGTPTAGEFFPNPGKGTNTPVHWWWPFAICSIICSFILANGRPNDLRHCDRSSPASSSAA</sequence>
<comment type="caution">
    <text evidence="2">The sequence shown here is derived from an EMBL/GenBank/DDBJ whole genome shotgun (WGS) entry which is preliminary data.</text>
</comment>
<dbReference type="STRING" id="2070753.A0A3A2ZJ67"/>
<keyword evidence="3" id="KW-1185">Reference proteome</keyword>
<organism evidence="2 3">
    <name type="scientific">Aspergillus sclerotialis</name>
    <dbReference type="NCBI Taxonomy" id="2070753"/>
    <lineage>
        <taxon>Eukaryota</taxon>
        <taxon>Fungi</taxon>
        <taxon>Dikarya</taxon>
        <taxon>Ascomycota</taxon>
        <taxon>Pezizomycotina</taxon>
        <taxon>Eurotiomycetes</taxon>
        <taxon>Eurotiomycetidae</taxon>
        <taxon>Eurotiales</taxon>
        <taxon>Aspergillaceae</taxon>
        <taxon>Aspergillus</taxon>
        <taxon>Aspergillus subgen. Polypaecilum</taxon>
    </lineage>
</organism>
<evidence type="ECO:0000313" key="3">
    <source>
        <dbReference type="Proteomes" id="UP000266188"/>
    </source>
</evidence>
<dbReference type="Proteomes" id="UP000266188">
    <property type="component" value="Unassembled WGS sequence"/>
</dbReference>
<dbReference type="AlphaFoldDB" id="A0A3A2ZJ67"/>
<gene>
    <name evidence="2" type="ORF">PHISCL_10422</name>
</gene>
<reference evidence="3" key="1">
    <citation type="submission" date="2017-02" db="EMBL/GenBank/DDBJ databases">
        <authorList>
            <person name="Tafer H."/>
            <person name="Lopandic K."/>
        </authorList>
    </citation>
    <scope>NUCLEOTIDE SEQUENCE [LARGE SCALE GENOMIC DNA]</scope>
    <source>
        <strain evidence="3">CBS 366.77</strain>
    </source>
</reference>
<protein>
    <submittedName>
        <fullName evidence="2">Uncharacterized protein</fullName>
    </submittedName>
</protein>
<name>A0A3A2ZJ67_9EURO</name>
<proteinExistence type="predicted"/>